<protein>
    <recommendedName>
        <fullName evidence="2">YdbS-like PH domain-containing protein</fullName>
    </recommendedName>
</protein>
<reference evidence="3 4" key="1">
    <citation type="journal article" date="2015" name="Nature">
        <title>rRNA introns, odd ribosomes, and small enigmatic genomes across a large radiation of phyla.</title>
        <authorList>
            <person name="Brown C.T."/>
            <person name="Hug L.A."/>
            <person name="Thomas B.C."/>
            <person name="Sharon I."/>
            <person name="Castelle C.J."/>
            <person name="Singh A."/>
            <person name="Wilkins M.J."/>
            <person name="Williams K.H."/>
            <person name="Banfield J.F."/>
        </authorList>
    </citation>
    <scope>NUCLEOTIDE SEQUENCE [LARGE SCALE GENOMIC DNA]</scope>
</reference>
<dbReference type="Proteomes" id="UP000034752">
    <property type="component" value="Unassembled WGS sequence"/>
</dbReference>
<proteinExistence type="predicted"/>
<sequence>YISMNSSQKPSPKKEFPTQKSDEKIILILRKHWFVLAWPFFKGVTLILIVLFLPLFGKLGFYIFNSAFLTFLYLAWVVFWGNYIVYEYLNWYRDRFIITTKRVINIDQKSIFRRKVSEIELEHIQDISHEINGVSATTFGFGHVILASAGSVNIELRDIPQPAEVQDLIVKLVKDATAEPPVTAEELVDFIKQQRK</sequence>
<keyword evidence="1" id="KW-0472">Membrane</keyword>
<gene>
    <name evidence="3" type="ORF">VE96_C0017G0005</name>
</gene>
<dbReference type="EMBL" id="LCIJ01000017">
    <property type="protein sequence ID" value="KKT52549.1"/>
    <property type="molecule type" value="Genomic_DNA"/>
</dbReference>
<evidence type="ECO:0000313" key="3">
    <source>
        <dbReference type="EMBL" id="KKT52549.1"/>
    </source>
</evidence>
<evidence type="ECO:0000313" key="4">
    <source>
        <dbReference type="Proteomes" id="UP000034752"/>
    </source>
</evidence>
<organism evidence="3 4">
    <name type="scientific">candidate division Kazan bacterium GW2011_GWA1_44_22</name>
    <dbReference type="NCBI Taxonomy" id="1620410"/>
    <lineage>
        <taxon>Bacteria</taxon>
        <taxon>Bacteria division Kazan-3B-28</taxon>
    </lineage>
</organism>
<feature type="transmembrane region" description="Helical" evidence="1">
    <location>
        <begin position="62"/>
        <end position="85"/>
    </location>
</feature>
<dbReference type="Pfam" id="PF03703">
    <property type="entry name" value="bPH_2"/>
    <property type="match status" value="1"/>
</dbReference>
<dbReference type="PANTHER" id="PTHR37938">
    <property type="entry name" value="BLL0215 PROTEIN"/>
    <property type="match status" value="1"/>
</dbReference>
<evidence type="ECO:0000259" key="2">
    <source>
        <dbReference type="Pfam" id="PF03703"/>
    </source>
</evidence>
<feature type="domain" description="YdbS-like PH" evidence="2">
    <location>
        <begin position="91"/>
        <end position="169"/>
    </location>
</feature>
<dbReference type="PANTHER" id="PTHR37938:SF1">
    <property type="entry name" value="BLL0215 PROTEIN"/>
    <property type="match status" value="1"/>
</dbReference>
<comment type="caution">
    <text evidence="3">The sequence shown here is derived from an EMBL/GenBank/DDBJ whole genome shotgun (WGS) entry which is preliminary data.</text>
</comment>
<feature type="non-terminal residue" evidence="3">
    <location>
        <position position="1"/>
    </location>
</feature>
<dbReference type="AlphaFoldDB" id="A0A0G1KX87"/>
<feature type="transmembrane region" description="Helical" evidence="1">
    <location>
        <begin position="33"/>
        <end position="56"/>
    </location>
</feature>
<dbReference type="Gene3D" id="2.30.29.50">
    <property type="entry name" value="Bacterial Pleckstrin homology domain"/>
    <property type="match status" value="1"/>
</dbReference>
<dbReference type="SUPFAM" id="SSF50729">
    <property type="entry name" value="PH domain-like"/>
    <property type="match status" value="1"/>
</dbReference>
<evidence type="ECO:0000256" key="1">
    <source>
        <dbReference type="SAM" id="Phobius"/>
    </source>
</evidence>
<accession>A0A0G1KX87</accession>
<dbReference type="InterPro" id="IPR005182">
    <property type="entry name" value="YdbS-like_PH"/>
</dbReference>
<keyword evidence="1" id="KW-0812">Transmembrane</keyword>
<dbReference type="InterPro" id="IPR037063">
    <property type="entry name" value="PHb_sf"/>
</dbReference>
<name>A0A0G1KX87_UNCK3</name>
<keyword evidence="1" id="KW-1133">Transmembrane helix</keyword>